<dbReference type="AlphaFoldDB" id="A0AAN7EV81"/>
<evidence type="ECO:0000256" key="2">
    <source>
        <dbReference type="SAM" id="SignalP"/>
    </source>
</evidence>
<accession>A0AAN7EV81</accession>
<protein>
    <recommendedName>
        <fullName evidence="5">FRIGIDA-like protein</fullName>
    </recommendedName>
</protein>
<dbReference type="PANTHER" id="PTHR12875:SF0">
    <property type="entry name" value="GOLGI TO ER TRAFFIC PROTEIN 4 HOMOLOG"/>
    <property type="match status" value="1"/>
</dbReference>
<dbReference type="Pfam" id="PF04190">
    <property type="entry name" value="GET4"/>
    <property type="match status" value="1"/>
</dbReference>
<dbReference type="GO" id="GO:0005829">
    <property type="term" value="C:cytosol"/>
    <property type="evidence" value="ECO:0007669"/>
    <property type="project" value="TreeGrafter"/>
</dbReference>
<comment type="similarity">
    <text evidence="1">Belongs to the GET4 family.</text>
</comment>
<keyword evidence="4" id="KW-1185">Reference proteome</keyword>
<dbReference type="InterPro" id="IPR011990">
    <property type="entry name" value="TPR-like_helical_dom_sf"/>
</dbReference>
<dbReference type="InterPro" id="IPR007317">
    <property type="entry name" value="GET4"/>
</dbReference>
<dbReference type="GO" id="GO:0045048">
    <property type="term" value="P:protein insertion into ER membrane"/>
    <property type="evidence" value="ECO:0007669"/>
    <property type="project" value="InterPro"/>
</dbReference>
<name>A0AAN7EV81_QUERU</name>
<evidence type="ECO:0000256" key="1">
    <source>
        <dbReference type="ARBA" id="ARBA00005351"/>
    </source>
</evidence>
<evidence type="ECO:0000313" key="4">
    <source>
        <dbReference type="Proteomes" id="UP001324115"/>
    </source>
</evidence>
<proteinExistence type="inferred from homology"/>
<comment type="caution">
    <text evidence="3">The sequence shown here is derived from an EMBL/GenBank/DDBJ whole genome shotgun (WGS) entry which is preliminary data.</text>
</comment>
<dbReference type="Gene3D" id="1.25.40.10">
    <property type="entry name" value="Tetratricopeptide repeat domain"/>
    <property type="match status" value="1"/>
</dbReference>
<feature type="signal peptide" evidence="2">
    <location>
        <begin position="1"/>
        <end position="21"/>
    </location>
</feature>
<organism evidence="3 4">
    <name type="scientific">Quercus rubra</name>
    <name type="common">Northern red oak</name>
    <name type="synonym">Quercus borealis</name>
    <dbReference type="NCBI Taxonomy" id="3512"/>
    <lineage>
        <taxon>Eukaryota</taxon>
        <taxon>Viridiplantae</taxon>
        <taxon>Streptophyta</taxon>
        <taxon>Embryophyta</taxon>
        <taxon>Tracheophyta</taxon>
        <taxon>Spermatophyta</taxon>
        <taxon>Magnoliopsida</taxon>
        <taxon>eudicotyledons</taxon>
        <taxon>Gunneridae</taxon>
        <taxon>Pentapetalae</taxon>
        <taxon>rosids</taxon>
        <taxon>fabids</taxon>
        <taxon>Fagales</taxon>
        <taxon>Fagaceae</taxon>
        <taxon>Quercus</taxon>
    </lineage>
</organism>
<feature type="chain" id="PRO_5043043786" description="FRIGIDA-like protein" evidence="2">
    <location>
        <begin position="22"/>
        <end position="193"/>
    </location>
</feature>
<gene>
    <name evidence="3" type="ORF">RGQ29_024506</name>
</gene>
<dbReference type="Proteomes" id="UP001324115">
    <property type="component" value="Unassembled WGS sequence"/>
</dbReference>
<evidence type="ECO:0000313" key="3">
    <source>
        <dbReference type="EMBL" id="KAK4580881.1"/>
    </source>
</evidence>
<sequence length="193" mass="21988">MGRLLVGRSLLCCLWRHLLKGKFLTTVMPLIPVPQHLLDDDEMEQIFEALGAAKIRVDGCSSFLKAALKWSVEFGAHKSGSPELHVMLAEYIYSESSEVDMVRVSNHFVRRNSPKKFASVLVNFMGKCYPDEDDLAIAWAILMYLAMGNLRDVNYLMDEIKKQLESNQLVFPQSDLIQFIIYLLQTGLLKMKS</sequence>
<reference evidence="3 4" key="1">
    <citation type="journal article" date="2023" name="G3 (Bethesda)">
        <title>A haplotype-resolved chromosome-scale genome for Quercus rubra L. provides insights into the genetics of adaptive traits for red oak species.</title>
        <authorList>
            <person name="Kapoor B."/>
            <person name="Jenkins J."/>
            <person name="Schmutz J."/>
            <person name="Zhebentyayeva T."/>
            <person name="Kuelheim C."/>
            <person name="Coggeshall M."/>
            <person name="Heim C."/>
            <person name="Lasky J.R."/>
            <person name="Leites L."/>
            <person name="Islam-Faridi N."/>
            <person name="Romero-Severson J."/>
            <person name="DeLeo V.L."/>
            <person name="Lucas S.M."/>
            <person name="Lazic D."/>
            <person name="Gailing O."/>
            <person name="Carlson J."/>
            <person name="Staton M."/>
        </authorList>
    </citation>
    <scope>NUCLEOTIDE SEQUENCE [LARGE SCALE GENOMIC DNA]</scope>
    <source>
        <strain evidence="3">Pseudo-F2</strain>
    </source>
</reference>
<dbReference type="EMBL" id="JAXUIC010000007">
    <property type="protein sequence ID" value="KAK4580881.1"/>
    <property type="molecule type" value="Genomic_DNA"/>
</dbReference>
<keyword evidence="2" id="KW-0732">Signal</keyword>
<evidence type="ECO:0008006" key="5">
    <source>
        <dbReference type="Google" id="ProtNLM"/>
    </source>
</evidence>
<dbReference type="PANTHER" id="PTHR12875">
    <property type="entry name" value="GOLGI TO ER TRAFFIC PROTEIN 4 HOMOLOG"/>
    <property type="match status" value="1"/>
</dbReference>